<dbReference type="EMBL" id="JAGTPG010000002">
    <property type="protein sequence ID" value="MBR8641765.1"/>
    <property type="molecule type" value="Genomic_DNA"/>
</dbReference>
<feature type="signal peptide" evidence="1">
    <location>
        <begin position="1"/>
        <end position="26"/>
    </location>
</feature>
<feature type="chain" id="PRO_5037252955" evidence="1">
    <location>
        <begin position="27"/>
        <end position="175"/>
    </location>
</feature>
<protein>
    <submittedName>
        <fullName evidence="2">Uncharacterized protein</fullName>
    </submittedName>
</protein>
<proteinExistence type="predicted"/>
<reference evidence="2 3" key="1">
    <citation type="submission" date="2021-04" db="EMBL/GenBank/DDBJ databases">
        <title>Characterization of the biosynthetic gene cluster of new lipopeptides with antitumor activity in the genome of the marine Streptomyces PHM034.</title>
        <authorList>
            <person name="Ceniceros A."/>
            <person name="Canedo L."/>
            <person name="Mendez C."/>
            <person name="Olano C."/>
            <person name="Schleissner C."/>
            <person name="Cuevas C."/>
            <person name="De La Calle F."/>
            <person name="Salas J.A."/>
        </authorList>
    </citation>
    <scope>NUCLEOTIDE SEQUENCE [LARGE SCALE GENOMIC DNA]</scope>
    <source>
        <strain evidence="2 3">PHM034</strain>
    </source>
</reference>
<keyword evidence="3" id="KW-1185">Reference proteome</keyword>
<organism evidence="2 3">
    <name type="scientific">Streptomyces tuirus</name>
    <dbReference type="NCBI Taxonomy" id="68278"/>
    <lineage>
        <taxon>Bacteria</taxon>
        <taxon>Bacillati</taxon>
        <taxon>Actinomycetota</taxon>
        <taxon>Actinomycetes</taxon>
        <taxon>Kitasatosporales</taxon>
        <taxon>Streptomycetaceae</taxon>
        <taxon>Streptomyces</taxon>
    </lineage>
</organism>
<accession>A0A941FCR5</accession>
<gene>
    <name evidence="2" type="ORF">KEF29_26590</name>
</gene>
<evidence type="ECO:0000313" key="3">
    <source>
        <dbReference type="Proteomes" id="UP000682308"/>
    </source>
</evidence>
<name>A0A941FCR5_9ACTN</name>
<keyword evidence="1" id="KW-0732">Signal</keyword>
<sequence>MPARRIASSALCAALLVGIAGPVAMAADSARGQSPAASREARHPGAEALLAHIRKLEGGELAPVADLLHAALGADRGRLPAAEARRLGAAAKDALAKAAARTSPAPGTGVVLLPAPAGRGVLRTSDVTDDLNDTVDELLDAVSEAVDGLLGLITPRTSRWRWPNPTRRTRMRRPM</sequence>
<dbReference type="AlphaFoldDB" id="A0A941FCR5"/>
<comment type="caution">
    <text evidence="2">The sequence shown here is derived from an EMBL/GenBank/DDBJ whole genome shotgun (WGS) entry which is preliminary data.</text>
</comment>
<dbReference type="Proteomes" id="UP000682308">
    <property type="component" value="Unassembled WGS sequence"/>
</dbReference>
<evidence type="ECO:0000313" key="2">
    <source>
        <dbReference type="EMBL" id="MBR8641765.1"/>
    </source>
</evidence>
<evidence type="ECO:0000256" key="1">
    <source>
        <dbReference type="SAM" id="SignalP"/>
    </source>
</evidence>